<dbReference type="SUPFAM" id="SSF140453">
    <property type="entry name" value="EsxAB dimer-like"/>
    <property type="match status" value="1"/>
</dbReference>
<name>A0ABW1KA10_9ACTN</name>
<reference evidence="2" key="1">
    <citation type="journal article" date="2019" name="Int. J. Syst. Evol. Microbiol.">
        <title>The Global Catalogue of Microorganisms (GCM) 10K type strain sequencing project: providing services to taxonomists for standard genome sequencing and annotation.</title>
        <authorList>
            <consortium name="The Broad Institute Genomics Platform"/>
            <consortium name="The Broad Institute Genome Sequencing Center for Infectious Disease"/>
            <person name="Wu L."/>
            <person name="Ma J."/>
        </authorList>
    </citation>
    <scope>NUCLEOTIDE SEQUENCE [LARGE SCALE GENOMIC DNA]</scope>
    <source>
        <strain evidence="2">ZS-35-S2</strain>
    </source>
</reference>
<dbReference type="InterPro" id="IPR036689">
    <property type="entry name" value="ESAT-6-like_sf"/>
</dbReference>
<dbReference type="InterPro" id="IPR010310">
    <property type="entry name" value="T7SS_ESAT-6-like"/>
</dbReference>
<accession>A0ABW1KA10</accession>
<sequence length="109" mass="10856">MTAFGGGLSSGTVAVNFGAVSAAGSQLVNSAGAINGVLGDLDRALSPVRESWYNSGSSSGAQAQAAEQNLRAALAEMSTIIQNLGNLLNNSAAEAAQLDNSLGNQFQIG</sequence>
<organism evidence="1 2">
    <name type="scientific">Plantactinospora solaniradicis</name>
    <dbReference type="NCBI Taxonomy" id="1723736"/>
    <lineage>
        <taxon>Bacteria</taxon>
        <taxon>Bacillati</taxon>
        <taxon>Actinomycetota</taxon>
        <taxon>Actinomycetes</taxon>
        <taxon>Micromonosporales</taxon>
        <taxon>Micromonosporaceae</taxon>
        <taxon>Plantactinospora</taxon>
    </lineage>
</organism>
<gene>
    <name evidence="1" type="ORF">ACFP2T_20590</name>
</gene>
<dbReference type="EMBL" id="JBHSPR010000017">
    <property type="protein sequence ID" value="MFC6018595.1"/>
    <property type="molecule type" value="Genomic_DNA"/>
</dbReference>
<evidence type="ECO:0000313" key="2">
    <source>
        <dbReference type="Proteomes" id="UP001596203"/>
    </source>
</evidence>
<protein>
    <submittedName>
        <fullName evidence="1">WXG100 family type VII secretion target</fullName>
    </submittedName>
</protein>
<proteinExistence type="predicted"/>
<dbReference type="RefSeq" id="WP_377424233.1">
    <property type="nucleotide sequence ID" value="NZ_JBHSPR010000017.1"/>
</dbReference>
<dbReference type="Gene3D" id="1.10.287.1060">
    <property type="entry name" value="ESAT-6-like"/>
    <property type="match status" value="1"/>
</dbReference>
<dbReference type="Proteomes" id="UP001596203">
    <property type="component" value="Unassembled WGS sequence"/>
</dbReference>
<evidence type="ECO:0000313" key="1">
    <source>
        <dbReference type="EMBL" id="MFC6018595.1"/>
    </source>
</evidence>
<comment type="caution">
    <text evidence="1">The sequence shown here is derived from an EMBL/GenBank/DDBJ whole genome shotgun (WGS) entry which is preliminary data.</text>
</comment>
<dbReference type="Pfam" id="PF06013">
    <property type="entry name" value="WXG100"/>
    <property type="match status" value="1"/>
</dbReference>
<keyword evidence="2" id="KW-1185">Reference proteome</keyword>